<dbReference type="AlphaFoldDB" id="A0A2S9Y7K5"/>
<gene>
    <name evidence="1" type="ORF">ENSA5_27720</name>
</gene>
<name>A0A2S9Y7K5_9BACT</name>
<proteinExistence type="predicted"/>
<sequence>MHRQLLLLVVASSLAACPEPTPPTEDAWELVHRGLSGALLSVWGTSSRDVWAVGGDALDGTGPTVIHFDGESWSRVPTGESQGNLWWVFGFDEGPVYMGGEGGVILRYEDGDYTLMDTPGTETVFGIWGATPDDVWAVGGASDASGGFAWRLSGDAWIPEPSLPAEVTADSAVWKVFGTTANDAHLVGSNGVALHWDGASLQYEDTGVGSSLFTVHAKQGRYAAVGGGATGIILEYEGDAWTNVTPTPPPPGLSGVVLGDDGLGVAVGAFGAVFTRSDAGGWAEEDLGFNLAHTLHAAWIDDEGCMWAVGGQVYSPPFDEGVMIHRGPSIPSEGL</sequence>
<comment type="caution">
    <text evidence="1">The sequence shown here is derived from an EMBL/GenBank/DDBJ whole genome shotgun (WGS) entry which is preliminary data.</text>
</comment>
<keyword evidence="2" id="KW-1185">Reference proteome</keyword>
<reference evidence="1 2" key="1">
    <citation type="submission" date="2018-03" db="EMBL/GenBank/DDBJ databases">
        <title>Draft Genome Sequences of the Obligatory Marine Myxobacteria Enhygromyxa salina SWB005.</title>
        <authorList>
            <person name="Poehlein A."/>
            <person name="Moghaddam J.A."/>
            <person name="Harms H."/>
            <person name="Alanjari M."/>
            <person name="Koenig G.M."/>
            <person name="Daniel R."/>
            <person name="Schaeberle T.F."/>
        </authorList>
    </citation>
    <scope>NUCLEOTIDE SEQUENCE [LARGE SCALE GENOMIC DNA]</scope>
    <source>
        <strain evidence="1 2">SWB005</strain>
    </source>
</reference>
<accession>A0A2S9Y7K5</accession>
<dbReference type="RefSeq" id="WP_181197744.1">
    <property type="nucleotide sequence ID" value="NZ_PVNK01000136.1"/>
</dbReference>
<evidence type="ECO:0000313" key="1">
    <source>
        <dbReference type="EMBL" id="PRQ01090.1"/>
    </source>
</evidence>
<evidence type="ECO:0008006" key="3">
    <source>
        <dbReference type="Google" id="ProtNLM"/>
    </source>
</evidence>
<dbReference type="EMBL" id="PVNK01000136">
    <property type="protein sequence ID" value="PRQ01090.1"/>
    <property type="molecule type" value="Genomic_DNA"/>
</dbReference>
<organism evidence="1 2">
    <name type="scientific">Enhygromyxa salina</name>
    <dbReference type="NCBI Taxonomy" id="215803"/>
    <lineage>
        <taxon>Bacteria</taxon>
        <taxon>Pseudomonadati</taxon>
        <taxon>Myxococcota</taxon>
        <taxon>Polyangia</taxon>
        <taxon>Nannocystales</taxon>
        <taxon>Nannocystaceae</taxon>
        <taxon>Enhygromyxa</taxon>
    </lineage>
</organism>
<dbReference type="Proteomes" id="UP000237968">
    <property type="component" value="Unassembled WGS sequence"/>
</dbReference>
<dbReference type="PROSITE" id="PS51257">
    <property type="entry name" value="PROKAR_LIPOPROTEIN"/>
    <property type="match status" value="1"/>
</dbReference>
<protein>
    <recommendedName>
        <fullName evidence="3">BNR repeat domain protein</fullName>
    </recommendedName>
</protein>
<evidence type="ECO:0000313" key="2">
    <source>
        <dbReference type="Proteomes" id="UP000237968"/>
    </source>
</evidence>